<evidence type="ECO:0000313" key="7">
    <source>
        <dbReference type="RefSeq" id="XP_022346081.1"/>
    </source>
</evidence>
<dbReference type="RefSeq" id="XP_022346083.1">
    <property type="nucleotide sequence ID" value="XM_022490375.1"/>
</dbReference>
<evidence type="ECO:0000256" key="2">
    <source>
        <dbReference type="ARBA" id="ARBA00022771"/>
    </source>
</evidence>
<sequence>MEYQCGHCGIIEEVMQRCSSCHVVYYCSRHCQKKDWKEKHRMVCNRLKYGYDPEEELTSESSDSSINVVYSSESCANCGDQGILRKCAQCLSIQYCSKSCQRKHWPRHKGQCQQNPEVVEVIKTDGYKKQLREAKTERLQTRRLQQVLRHGYVPNGTEHPLDRRFGPSSRKTSHPFDLFENKSTSNTARKQAKLFVERKFPMQQIVDEVDVIPEPHGFFPSHGNSKVSFLGFITRYDSYRERHRVFVQDVRGEEICVGFHLEHDCPYPYFTWGDVRPGKYICLSDPRVCYPLWGPSELRVDDPSDVFLFEVDG</sequence>
<evidence type="ECO:0000259" key="5">
    <source>
        <dbReference type="PROSITE" id="PS50865"/>
    </source>
</evidence>
<dbReference type="InterPro" id="IPR002893">
    <property type="entry name" value="Znf_MYND"/>
</dbReference>
<evidence type="ECO:0000256" key="1">
    <source>
        <dbReference type="ARBA" id="ARBA00022723"/>
    </source>
</evidence>
<evidence type="ECO:0000313" key="6">
    <source>
        <dbReference type="Proteomes" id="UP000694844"/>
    </source>
</evidence>
<dbReference type="AlphaFoldDB" id="A0A8B8F1H3"/>
<keyword evidence="1" id="KW-0479">Metal-binding</keyword>
<gene>
    <name evidence="7 8" type="primary">LOC111138420</name>
</gene>
<dbReference type="GO" id="GO:0000981">
    <property type="term" value="F:DNA-binding transcription factor activity, RNA polymerase II-specific"/>
    <property type="evidence" value="ECO:0007669"/>
    <property type="project" value="TreeGrafter"/>
</dbReference>
<keyword evidence="3" id="KW-0862">Zinc</keyword>
<organism evidence="6 7">
    <name type="scientific">Crassostrea virginica</name>
    <name type="common">Eastern oyster</name>
    <dbReference type="NCBI Taxonomy" id="6565"/>
    <lineage>
        <taxon>Eukaryota</taxon>
        <taxon>Metazoa</taxon>
        <taxon>Spiralia</taxon>
        <taxon>Lophotrochozoa</taxon>
        <taxon>Mollusca</taxon>
        <taxon>Bivalvia</taxon>
        <taxon>Autobranchia</taxon>
        <taxon>Pteriomorphia</taxon>
        <taxon>Ostreida</taxon>
        <taxon>Ostreoidea</taxon>
        <taxon>Ostreidae</taxon>
        <taxon>Crassostrea</taxon>
    </lineage>
</organism>
<dbReference type="InterPro" id="IPR024119">
    <property type="entry name" value="TF_DEAF-1"/>
</dbReference>
<dbReference type="GO" id="GO:0008270">
    <property type="term" value="F:zinc ion binding"/>
    <property type="evidence" value="ECO:0007669"/>
    <property type="project" value="UniProtKB-KW"/>
</dbReference>
<dbReference type="PANTHER" id="PTHR10237:SF14">
    <property type="entry name" value="MYND-TYPE DOMAIN-CONTAINING PROTEIN"/>
    <property type="match status" value="1"/>
</dbReference>
<dbReference type="Proteomes" id="UP000694844">
    <property type="component" value="Chromosome 5"/>
</dbReference>
<reference evidence="7 8" key="1">
    <citation type="submission" date="2025-04" db="UniProtKB">
        <authorList>
            <consortium name="RefSeq"/>
        </authorList>
    </citation>
    <scope>IDENTIFICATION</scope>
    <source>
        <tissue evidence="7 8">Whole sample</tissue>
    </source>
</reference>
<keyword evidence="6" id="KW-1185">Reference proteome</keyword>
<name>A0A8B8F1H3_CRAVI</name>
<accession>A0A8B8F1H3</accession>
<feature type="domain" description="MYND-type" evidence="5">
    <location>
        <begin position="5"/>
        <end position="44"/>
    </location>
</feature>
<dbReference type="OrthoDB" id="6151824at2759"/>
<feature type="domain" description="MYND-type" evidence="5">
    <location>
        <begin position="75"/>
        <end position="112"/>
    </location>
</feature>
<keyword evidence="2 4" id="KW-0863">Zinc-finger</keyword>
<dbReference type="Pfam" id="PF01753">
    <property type="entry name" value="zf-MYND"/>
    <property type="match status" value="2"/>
</dbReference>
<evidence type="ECO:0000256" key="3">
    <source>
        <dbReference type="ARBA" id="ARBA00022833"/>
    </source>
</evidence>
<dbReference type="SUPFAM" id="SSF144232">
    <property type="entry name" value="HIT/MYND zinc finger-like"/>
    <property type="match status" value="2"/>
</dbReference>
<proteinExistence type="predicted"/>
<dbReference type="PROSITE" id="PS50865">
    <property type="entry name" value="ZF_MYND_2"/>
    <property type="match status" value="2"/>
</dbReference>
<dbReference type="PROSITE" id="PS01360">
    <property type="entry name" value="ZF_MYND_1"/>
    <property type="match status" value="2"/>
</dbReference>
<dbReference type="GO" id="GO:0005634">
    <property type="term" value="C:nucleus"/>
    <property type="evidence" value="ECO:0007669"/>
    <property type="project" value="TreeGrafter"/>
</dbReference>
<evidence type="ECO:0000313" key="8">
    <source>
        <dbReference type="RefSeq" id="XP_022346083.1"/>
    </source>
</evidence>
<dbReference type="KEGG" id="cvn:111138420"/>
<protein>
    <submittedName>
        <fullName evidence="7 8">Uncharacterized protein LOC111138420</fullName>
    </submittedName>
</protein>
<dbReference type="PANTHER" id="PTHR10237">
    <property type="entry name" value="DEFORMED EPIDERMAL AUTOREGULATORY FACTOR 1 HOMOLOG SUPPRESSIN"/>
    <property type="match status" value="1"/>
</dbReference>
<dbReference type="Gene3D" id="6.10.140.2220">
    <property type="match status" value="2"/>
</dbReference>
<dbReference type="RefSeq" id="XP_022346081.1">
    <property type="nucleotide sequence ID" value="XM_022490373.1"/>
</dbReference>
<dbReference type="GeneID" id="111138420"/>
<evidence type="ECO:0000256" key="4">
    <source>
        <dbReference type="PROSITE-ProRule" id="PRU00134"/>
    </source>
</evidence>